<comment type="caution">
    <text evidence="4">The sequence shown here is derived from an EMBL/GenBank/DDBJ whole genome shotgun (WGS) entry which is preliminary data.</text>
</comment>
<dbReference type="InterPro" id="IPR040155">
    <property type="entry name" value="CEBPZ/Mak21-like"/>
</dbReference>
<sequence length="1395" mass="151418">MPPRRDFRPKDKPAKAAGGGRSGGGRGSANRAGPSGPAQNGAGGRRPSSSHGQNQQQARPAKSSPAHSRTQGRAQSFSKQQQHAQAQKIRFDASGKAAGSSKVSASKKGTEQEGDSEDESDPDEEAAANDSDQNSILGDDDMMVEIEALGGDRSDLELIKSVGKAGSAAPTAENDPKLELDLKAFIKQLNLPAVAPEEPENIAQAEALEHKSDKKANKETDNGSSQASEKEVVKKKKKAKDEGDADQDGIKKEQADKMMFEDDGIIRPDPPAFKSYFQPADPSQLAHASGRPERDGLSAQVTPLWSQAVLPKLAAAPPPSEKMRRKAKAANQVGQHAALSDEHIASLEERASKLLERENAIYARMFEAEATGTANAKTSLAAAGSTISASDARFIRTLLSTSGEGGTVSDRISALTLLLQSSPLHNLRPLESLMAMVRKKNREESGRASRALSDWFASASGLPGDRKLRYFRDQPALADVAFALSDDKASKAKIAEAEKHLLFFAFEHRLKTTFFDFLLLLEARSHDTLAFARTSAVVQTSNLLSAKPEQEQNLLRLLVNKLGDGERSVASKASNALLQLLNDHPFMKTIVAREVADLILKPATHLPASGSQAQSSNGKSGAADIKKYNSHARYYGVLTLNQTMITSKDRESGLANALVNLYFELFEGILEDLDSGKRGGKGAPGREEKLGAGGEAEEAEDDDEDETDAKPKQKNRWRDQGGKRRKKGKQAASHGGKEIHAVVKDAEAKIVAALLTGVRRAMPFATLETTVFEKHIDTLFRITHSGTFNISIQALQLIFQVCTSVRGAGAGGENDEKKKAEGGFTSSAALRDRYYRALYASLIDQRLEETSKQAMYLNLLFRSMKVDALASAQGGEEQLERLKAFSKRLTQVLGHHQPPFICGALFMLGELCKLSDALRGMLIAPSEVRFPLHDGAEENEDEEEGDESVQKNGTQSYDGLKRDPRFAHAGSTCLWEVIPFLSHYHPSVALHAGQLLDGSVITANPDLNTSSLSHFLDRFVFRNPKAKAPAAKGASIMQPGSGLGTGDLTAGVGVDDVNVVNLKGRGVSKEEDVMNPKFWKKSRENVPVDQIFFHQYFQQKQAREKGAALGKGKDGNANEDDVDALLDQDEHQDESGADTDADEDEDAGGDGEVLDEDEYGEEEIWEAIMNALPEAGDVDKLEDSDDSDDDDDEDGSDAAEELDPEDFSDDEELDAMLGRGQGDVEDSDDDEDDDELDELLLQEDDSGFDDRPEEDEDDEDEDDSDDENEVAGEAGIGDDDEEEEDGEEDDDDSLDVELLEDDDDLLSFDGDSGFGEAAEDDDEDEADVPEPTLPAPSKPKDKRKRGRDDEEEQGVRAAKLSNKERREQRKKLKAMPAFASAEDYAHLLDSDDEGN</sequence>
<feature type="compositionally biased region" description="Acidic residues" evidence="2">
    <location>
        <begin position="1223"/>
        <end position="1306"/>
    </location>
</feature>
<feature type="compositionally biased region" description="Acidic residues" evidence="2">
    <location>
        <begin position="937"/>
        <end position="947"/>
    </location>
</feature>
<gene>
    <name evidence="4" type="primary">MAK21</name>
    <name evidence="4" type="ORF">OC842_006310</name>
</gene>
<feature type="compositionally biased region" description="Basic and acidic residues" evidence="2">
    <location>
        <begin position="207"/>
        <end position="221"/>
    </location>
</feature>
<feature type="region of interest" description="Disordered" evidence="2">
    <location>
        <begin position="1130"/>
        <end position="1374"/>
    </location>
</feature>
<protein>
    <submittedName>
        <fullName evidence="4">RNA-binding ribosome biosynthesis protein mak21</fullName>
    </submittedName>
</protein>
<dbReference type="InterPro" id="IPR016024">
    <property type="entry name" value="ARM-type_fold"/>
</dbReference>
<dbReference type="PANTHER" id="PTHR12048:SF0">
    <property type="entry name" value="CCAAT_ENHANCER-BINDING PROTEIN ZETA"/>
    <property type="match status" value="1"/>
</dbReference>
<evidence type="ECO:0000259" key="3">
    <source>
        <dbReference type="Pfam" id="PF03914"/>
    </source>
</evidence>
<dbReference type="EMBL" id="JAPDMQ010000547">
    <property type="protein sequence ID" value="KAK0522969.1"/>
    <property type="molecule type" value="Genomic_DNA"/>
</dbReference>
<keyword evidence="5" id="KW-1185">Reference proteome</keyword>
<feature type="region of interest" description="Disordered" evidence="2">
    <location>
        <begin position="1"/>
        <end position="154"/>
    </location>
</feature>
<feature type="compositionally biased region" description="Acidic residues" evidence="2">
    <location>
        <begin position="112"/>
        <end position="127"/>
    </location>
</feature>
<feature type="compositionally biased region" description="Acidic residues" evidence="2">
    <location>
        <begin position="1130"/>
        <end position="1165"/>
    </location>
</feature>
<dbReference type="InterPro" id="IPR005612">
    <property type="entry name" value="CCAAT-binding_factor"/>
</dbReference>
<feature type="compositionally biased region" description="Low complexity" evidence="2">
    <location>
        <begin position="94"/>
        <end position="107"/>
    </location>
</feature>
<dbReference type="SUPFAM" id="SSF48371">
    <property type="entry name" value="ARM repeat"/>
    <property type="match status" value="1"/>
</dbReference>
<feature type="compositionally biased region" description="Basic and acidic residues" evidence="2">
    <location>
        <begin position="708"/>
        <end position="722"/>
    </location>
</feature>
<feature type="compositionally biased region" description="Acidic residues" evidence="2">
    <location>
        <begin position="1317"/>
        <end position="1328"/>
    </location>
</feature>
<organism evidence="4 5">
    <name type="scientific">Tilletia horrida</name>
    <dbReference type="NCBI Taxonomy" id="155126"/>
    <lineage>
        <taxon>Eukaryota</taxon>
        <taxon>Fungi</taxon>
        <taxon>Dikarya</taxon>
        <taxon>Basidiomycota</taxon>
        <taxon>Ustilaginomycotina</taxon>
        <taxon>Exobasidiomycetes</taxon>
        <taxon>Tilletiales</taxon>
        <taxon>Tilletiaceae</taxon>
        <taxon>Tilletia</taxon>
    </lineage>
</organism>
<feature type="compositionally biased region" description="Acidic residues" evidence="2">
    <location>
        <begin position="1180"/>
        <end position="1214"/>
    </location>
</feature>
<feature type="compositionally biased region" description="Low complexity" evidence="2">
    <location>
        <begin position="1307"/>
        <end position="1316"/>
    </location>
</feature>
<feature type="compositionally biased region" description="Basic and acidic residues" evidence="2">
    <location>
        <begin position="1"/>
        <end position="14"/>
    </location>
</feature>
<dbReference type="PANTHER" id="PTHR12048">
    <property type="entry name" value="CCAAT-BINDING FACTOR-RELATED"/>
    <property type="match status" value="1"/>
</dbReference>
<reference evidence="4" key="1">
    <citation type="journal article" date="2023" name="PhytoFront">
        <title>Draft Genome Resources of Seven Strains of Tilletia horrida, Causal Agent of Kernel Smut of Rice.</title>
        <authorList>
            <person name="Khanal S."/>
            <person name="Antony Babu S."/>
            <person name="Zhou X.G."/>
        </authorList>
    </citation>
    <scope>NUCLEOTIDE SEQUENCE</scope>
    <source>
        <strain evidence="4">TX3</strain>
    </source>
</reference>
<feature type="region of interest" description="Disordered" evidence="2">
    <location>
        <begin position="193"/>
        <end position="296"/>
    </location>
</feature>
<feature type="compositionally biased region" description="Acidic residues" evidence="2">
    <location>
        <begin position="695"/>
        <end position="707"/>
    </location>
</feature>
<dbReference type="Pfam" id="PF03914">
    <property type="entry name" value="CBF"/>
    <property type="match status" value="1"/>
</dbReference>
<evidence type="ECO:0000256" key="1">
    <source>
        <dbReference type="ARBA" id="ARBA00007797"/>
    </source>
</evidence>
<evidence type="ECO:0000313" key="5">
    <source>
        <dbReference type="Proteomes" id="UP001176521"/>
    </source>
</evidence>
<feature type="region of interest" description="Disordered" evidence="2">
    <location>
        <begin position="315"/>
        <end position="341"/>
    </location>
</feature>
<feature type="compositionally biased region" description="Polar residues" evidence="2">
    <location>
        <begin position="65"/>
        <end position="85"/>
    </location>
</feature>
<feature type="region of interest" description="Disordered" evidence="2">
    <location>
        <begin position="936"/>
        <end position="961"/>
    </location>
</feature>
<feature type="compositionally biased region" description="Gly residues" evidence="2">
    <location>
        <begin position="17"/>
        <end position="27"/>
    </location>
</feature>
<comment type="similarity">
    <text evidence="1">Belongs to the CBF/MAK21 family.</text>
</comment>
<feature type="compositionally biased region" description="Basic and acidic residues" evidence="2">
    <location>
        <begin position="248"/>
        <end position="266"/>
    </location>
</feature>
<feature type="region of interest" description="Disordered" evidence="2">
    <location>
        <begin position="674"/>
        <end position="738"/>
    </location>
</feature>
<accession>A0AAN6JHP8</accession>
<feature type="compositionally biased region" description="Polar residues" evidence="2">
    <location>
        <begin position="47"/>
        <end position="58"/>
    </location>
</feature>
<evidence type="ECO:0000313" key="4">
    <source>
        <dbReference type="EMBL" id="KAK0522969.1"/>
    </source>
</evidence>
<feature type="domain" description="CCAAT-binding factor" evidence="3">
    <location>
        <begin position="791"/>
        <end position="992"/>
    </location>
</feature>
<name>A0AAN6JHP8_9BASI</name>
<dbReference type="Proteomes" id="UP001176521">
    <property type="component" value="Unassembled WGS sequence"/>
</dbReference>
<evidence type="ECO:0000256" key="2">
    <source>
        <dbReference type="SAM" id="MobiDB-lite"/>
    </source>
</evidence>
<proteinExistence type="inferred from homology"/>
<dbReference type="GO" id="GO:0005634">
    <property type="term" value="C:nucleus"/>
    <property type="evidence" value="ECO:0007669"/>
    <property type="project" value="TreeGrafter"/>
</dbReference>